<organism evidence="1 2">
    <name type="scientific">Homarus americanus</name>
    <name type="common">American lobster</name>
    <dbReference type="NCBI Taxonomy" id="6706"/>
    <lineage>
        <taxon>Eukaryota</taxon>
        <taxon>Metazoa</taxon>
        <taxon>Ecdysozoa</taxon>
        <taxon>Arthropoda</taxon>
        <taxon>Crustacea</taxon>
        <taxon>Multicrustacea</taxon>
        <taxon>Malacostraca</taxon>
        <taxon>Eumalacostraca</taxon>
        <taxon>Eucarida</taxon>
        <taxon>Decapoda</taxon>
        <taxon>Pleocyemata</taxon>
        <taxon>Astacidea</taxon>
        <taxon>Nephropoidea</taxon>
        <taxon>Nephropidae</taxon>
        <taxon>Homarus</taxon>
    </lineage>
</organism>
<reference evidence="1" key="1">
    <citation type="journal article" date="2021" name="Sci. Adv.">
        <title>The American lobster genome reveals insights on longevity, neural, and immune adaptations.</title>
        <authorList>
            <person name="Polinski J.M."/>
            <person name="Zimin A.V."/>
            <person name="Clark K.F."/>
            <person name="Kohn A.B."/>
            <person name="Sadowski N."/>
            <person name="Timp W."/>
            <person name="Ptitsyn A."/>
            <person name="Khanna P."/>
            <person name="Romanova D.Y."/>
            <person name="Williams P."/>
            <person name="Greenwood S.J."/>
            <person name="Moroz L.L."/>
            <person name="Walt D.R."/>
            <person name="Bodnar A.G."/>
        </authorList>
    </citation>
    <scope>NUCLEOTIDE SEQUENCE</scope>
    <source>
        <strain evidence="1">GMGI-L3</strain>
    </source>
</reference>
<protein>
    <submittedName>
        <fullName evidence="1">Uncharacterized protein</fullName>
    </submittedName>
</protein>
<evidence type="ECO:0000313" key="2">
    <source>
        <dbReference type="Proteomes" id="UP000747542"/>
    </source>
</evidence>
<dbReference type="AlphaFoldDB" id="A0A8J5JDM6"/>
<keyword evidence="2" id="KW-1185">Reference proteome</keyword>
<gene>
    <name evidence="1" type="ORF">Hamer_G016067</name>
</gene>
<proteinExistence type="predicted"/>
<accession>A0A8J5JDM6</accession>
<comment type="caution">
    <text evidence="1">The sequence shown here is derived from an EMBL/GenBank/DDBJ whole genome shotgun (WGS) entry which is preliminary data.</text>
</comment>
<name>A0A8J5JDM6_HOMAM</name>
<dbReference type="Proteomes" id="UP000747542">
    <property type="component" value="Unassembled WGS sequence"/>
</dbReference>
<dbReference type="EMBL" id="JAHLQT010041065">
    <property type="protein sequence ID" value="KAG7155686.1"/>
    <property type="molecule type" value="Genomic_DNA"/>
</dbReference>
<evidence type="ECO:0000313" key="1">
    <source>
        <dbReference type="EMBL" id="KAG7155686.1"/>
    </source>
</evidence>
<sequence>MNTGLNHRLPRGLTTGHGCSRLRLCGIFRTDLCRRGVAYLIGRTQQSVRYRASWGPSNYLLDEERSGLVISDSRSGLKSITSPRPVCQDLVRKIQHCLIRAKTDVLLIHLIWIPHWPPRTQLCRQPHKIRLHTPYP</sequence>